<evidence type="ECO:0000256" key="7">
    <source>
        <dbReference type="ARBA" id="ARBA00022989"/>
    </source>
</evidence>
<dbReference type="EMBL" id="VAHF01000004">
    <property type="protein sequence ID" value="TXG63512.1"/>
    <property type="molecule type" value="Genomic_DNA"/>
</dbReference>
<dbReference type="PANTHER" id="PTHR10791">
    <property type="entry name" value="RAG1-ACTIVATING PROTEIN 1"/>
    <property type="match status" value="1"/>
</dbReference>
<keyword evidence="3" id="KW-0813">Transport</keyword>
<dbReference type="GO" id="GO:0051119">
    <property type="term" value="F:sugar transmembrane transporter activity"/>
    <property type="evidence" value="ECO:0007669"/>
    <property type="project" value="InterPro"/>
</dbReference>
<keyword evidence="5 9" id="KW-0812">Transmembrane</keyword>
<dbReference type="AlphaFoldDB" id="A0A5C7I4V6"/>
<comment type="subcellular location">
    <subcellularLocation>
        <location evidence="1">Endomembrane system</location>
        <topology evidence="1">Multi-pass membrane protein</topology>
    </subcellularLocation>
</comment>
<gene>
    <name evidence="10" type="ORF">EZV62_010506</name>
</gene>
<dbReference type="InterPro" id="IPR004316">
    <property type="entry name" value="SWEET_rpt"/>
</dbReference>
<evidence type="ECO:0000256" key="6">
    <source>
        <dbReference type="ARBA" id="ARBA00022737"/>
    </source>
</evidence>
<comment type="similarity">
    <text evidence="2">Belongs to the SWEET sugar transporter family.</text>
</comment>
<dbReference type="Pfam" id="PF03083">
    <property type="entry name" value="MtN3_slv"/>
    <property type="match status" value="1"/>
</dbReference>
<evidence type="ECO:0000256" key="2">
    <source>
        <dbReference type="ARBA" id="ARBA00007809"/>
    </source>
</evidence>
<evidence type="ECO:0000256" key="4">
    <source>
        <dbReference type="ARBA" id="ARBA00022597"/>
    </source>
</evidence>
<dbReference type="FunFam" id="1.20.1280.290:FF:000001">
    <property type="entry name" value="Bidirectional sugar transporter SWEET"/>
    <property type="match status" value="1"/>
</dbReference>
<comment type="caution">
    <text evidence="10">The sequence shown here is derived from an EMBL/GenBank/DDBJ whole genome shotgun (WGS) entry which is preliminary data.</text>
</comment>
<dbReference type="OrthoDB" id="409725at2759"/>
<keyword evidence="6" id="KW-0677">Repeat</keyword>
<dbReference type="PANTHER" id="PTHR10791:SF157">
    <property type="entry name" value="BIDIRECTIONAL SUGAR TRANSPORTER SWEET"/>
    <property type="match status" value="1"/>
</dbReference>
<accession>A0A5C7I4V6</accession>
<protein>
    <recommendedName>
        <fullName evidence="12">Bidirectional sugar transporter SWEET</fullName>
    </recommendedName>
</protein>
<evidence type="ECO:0000256" key="1">
    <source>
        <dbReference type="ARBA" id="ARBA00004127"/>
    </source>
</evidence>
<evidence type="ECO:0008006" key="12">
    <source>
        <dbReference type="Google" id="ProtNLM"/>
    </source>
</evidence>
<proteinExistence type="inferred from homology"/>
<keyword evidence="4" id="KW-0762">Sugar transport</keyword>
<evidence type="ECO:0000256" key="5">
    <source>
        <dbReference type="ARBA" id="ARBA00022692"/>
    </source>
</evidence>
<evidence type="ECO:0000256" key="3">
    <source>
        <dbReference type="ARBA" id="ARBA00022448"/>
    </source>
</evidence>
<reference evidence="11" key="1">
    <citation type="journal article" date="2019" name="Gigascience">
        <title>De novo genome assembly of the endangered Acer yangbiense, a plant species with extremely small populations endemic to Yunnan Province, China.</title>
        <authorList>
            <person name="Yang J."/>
            <person name="Wariss H.M."/>
            <person name="Tao L."/>
            <person name="Zhang R."/>
            <person name="Yun Q."/>
            <person name="Hollingsworth P."/>
            <person name="Dao Z."/>
            <person name="Luo G."/>
            <person name="Guo H."/>
            <person name="Ma Y."/>
            <person name="Sun W."/>
        </authorList>
    </citation>
    <scope>NUCLEOTIDE SEQUENCE [LARGE SCALE GENOMIC DNA]</scope>
    <source>
        <strain evidence="11">cv. Malutang</strain>
    </source>
</reference>
<feature type="transmembrane region" description="Helical" evidence="9">
    <location>
        <begin position="6"/>
        <end position="26"/>
    </location>
</feature>
<evidence type="ECO:0000313" key="10">
    <source>
        <dbReference type="EMBL" id="TXG63512.1"/>
    </source>
</evidence>
<evidence type="ECO:0000256" key="8">
    <source>
        <dbReference type="ARBA" id="ARBA00023136"/>
    </source>
</evidence>
<keyword evidence="8 9" id="KW-0472">Membrane</keyword>
<feature type="transmembrane region" description="Helical" evidence="9">
    <location>
        <begin position="47"/>
        <end position="64"/>
    </location>
</feature>
<sequence>MALFIHFSLSILFGLLVNIVSFLVYLSPMTTFYRIFKRKSTQGFQSIPYSVALFSAKLYLYYAFLKQNGIMLITINSFGILIESLYLIIYMIYATRDSKVYMII</sequence>
<feature type="transmembrane region" description="Helical" evidence="9">
    <location>
        <begin position="70"/>
        <end position="93"/>
    </location>
</feature>
<name>A0A5C7I4V6_9ROSI</name>
<dbReference type="Proteomes" id="UP000323000">
    <property type="component" value="Chromosome 4"/>
</dbReference>
<dbReference type="Gene3D" id="1.20.1280.290">
    <property type="match status" value="1"/>
</dbReference>
<dbReference type="InterPro" id="IPR047664">
    <property type="entry name" value="SWEET"/>
</dbReference>
<dbReference type="GO" id="GO:0012505">
    <property type="term" value="C:endomembrane system"/>
    <property type="evidence" value="ECO:0007669"/>
    <property type="project" value="UniProtKB-SubCell"/>
</dbReference>
<evidence type="ECO:0000313" key="11">
    <source>
        <dbReference type="Proteomes" id="UP000323000"/>
    </source>
</evidence>
<keyword evidence="7 9" id="KW-1133">Transmembrane helix</keyword>
<keyword evidence="11" id="KW-1185">Reference proteome</keyword>
<evidence type="ECO:0000256" key="9">
    <source>
        <dbReference type="SAM" id="Phobius"/>
    </source>
</evidence>
<organism evidence="10 11">
    <name type="scientific">Acer yangbiense</name>
    <dbReference type="NCBI Taxonomy" id="1000413"/>
    <lineage>
        <taxon>Eukaryota</taxon>
        <taxon>Viridiplantae</taxon>
        <taxon>Streptophyta</taxon>
        <taxon>Embryophyta</taxon>
        <taxon>Tracheophyta</taxon>
        <taxon>Spermatophyta</taxon>
        <taxon>Magnoliopsida</taxon>
        <taxon>eudicotyledons</taxon>
        <taxon>Gunneridae</taxon>
        <taxon>Pentapetalae</taxon>
        <taxon>rosids</taxon>
        <taxon>malvids</taxon>
        <taxon>Sapindales</taxon>
        <taxon>Sapindaceae</taxon>
        <taxon>Hippocastanoideae</taxon>
        <taxon>Acereae</taxon>
        <taxon>Acer</taxon>
    </lineage>
</organism>
<dbReference type="GO" id="GO:0016020">
    <property type="term" value="C:membrane"/>
    <property type="evidence" value="ECO:0007669"/>
    <property type="project" value="InterPro"/>
</dbReference>